<keyword evidence="11" id="KW-0282">Flagellum</keyword>
<proteinExistence type="inferred from homology"/>
<organism evidence="11 12">
    <name type="scientific">Actomonas aquatica</name>
    <dbReference type="NCBI Taxonomy" id="2866162"/>
    <lineage>
        <taxon>Bacteria</taxon>
        <taxon>Pseudomonadati</taxon>
        <taxon>Verrucomicrobiota</taxon>
        <taxon>Opitutia</taxon>
        <taxon>Opitutales</taxon>
        <taxon>Opitutaceae</taxon>
        <taxon>Actomonas</taxon>
    </lineage>
</organism>
<keyword evidence="4 8" id="KW-0812">Transmembrane</keyword>
<evidence type="ECO:0000259" key="9">
    <source>
        <dbReference type="Pfam" id="PF00691"/>
    </source>
</evidence>
<feature type="domain" description="OmpA-like" evidence="9">
    <location>
        <begin position="148"/>
        <end position="242"/>
    </location>
</feature>
<feature type="region of interest" description="Disordered" evidence="7">
    <location>
        <begin position="63"/>
        <end position="95"/>
    </location>
</feature>
<evidence type="ECO:0000256" key="2">
    <source>
        <dbReference type="ARBA" id="ARBA00008914"/>
    </source>
</evidence>
<keyword evidence="5 8" id="KW-1133">Transmembrane helix</keyword>
<dbReference type="PANTHER" id="PTHR30329:SF21">
    <property type="entry name" value="LIPOPROTEIN YIAD-RELATED"/>
    <property type="match status" value="1"/>
</dbReference>
<dbReference type="Pfam" id="PF13677">
    <property type="entry name" value="MotB_plug"/>
    <property type="match status" value="1"/>
</dbReference>
<reference evidence="11 12" key="2">
    <citation type="submission" date="2023-12" db="EMBL/GenBank/DDBJ databases">
        <title>Description of an unclassified Opitutus bacterium of Verrucomicrobiota.</title>
        <authorList>
            <person name="Zhang D.-F."/>
        </authorList>
    </citation>
    <scope>NUCLEOTIDE SEQUENCE [LARGE SCALE GENOMIC DNA]</scope>
    <source>
        <strain evidence="11 12">WL0086</strain>
    </source>
</reference>
<evidence type="ECO:0000256" key="5">
    <source>
        <dbReference type="ARBA" id="ARBA00022989"/>
    </source>
</evidence>
<keyword evidence="11" id="KW-0966">Cell projection</keyword>
<keyword evidence="3" id="KW-1003">Cell membrane</keyword>
<protein>
    <submittedName>
        <fullName evidence="11">Flagellar motor protein MotB</fullName>
    </submittedName>
</protein>
<evidence type="ECO:0000259" key="10">
    <source>
        <dbReference type="Pfam" id="PF13677"/>
    </source>
</evidence>
<dbReference type="EMBL" id="CP139781">
    <property type="protein sequence ID" value="WRQ87599.1"/>
    <property type="molecule type" value="Genomic_DNA"/>
</dbReference>
<evidence type="ECO:0000313" key="12">
    <source>
        <dbReference type="Proteomes" id="UP000738431"/>
    </source>
</evidence>
<feature type="domain" description="Motility protein B-like N-terminal" evidence="10">
    <location>
        <begin position="4"/>
        <end position="56"/>
    </location>
</feature>
<dbReference type="InterPro" id="IPR036737">
    <property type="entry name" value="OmpA-like_sf"/>
</dbReference>
<gene>
    <name evidence="11" type="ORF">K1X11_022520</name>
</gene>
<evidence type="ECO:0000256" key="8">
    <source>
        <dbReference type="SAM" id="Phobius"/>
    </source>
</evidence>
<dbReference type="RefSeq" id="WP_221030241.1">
    <property type="nucleotide sequence ID" value="NZ_CP139781.1"/>
</dbReference>
<keyword evidence="12" id="KW-1185">Reference proteome</keyword>
<dbReference type="SUPFAM" id="SSF103088">
    <property type="entry name" value="OmpA-like"/>
    <property type="match status" value="1"/>
</dbReference>
<evidence type="ECO:0000256" key="1">
    <source>
        <dbReference type="ARBA" id="ARBA00004162"/>
    </source>
</evidence>
<dbReference type="InterPro" id="IPR006665">
    <property type="entry name" value="OmpA-like"/>
</dbReference>
<dbReference type="PANTHER" id="PTHR30329">
    <property type="entry name" value="STATOR ELEMENT OF FLAGELLAR MOTOR COMPLEX"/>
    <property type="match status" value="1"/>
</dbReference>
<dbReference type="InterPro" id="IPR025713">
    <property type="entry name" value="MotB-like_N_dom"/>
</dbReference>
<dbReference type="InterPro" id="IPR050330">
    <property type="entry name" value="Bact_OuterMem_StrucFunc"/>
</dbReference>
<evidence type="ECO:0000256" key="6">
    <source>
        <dbReference type="ARBA" id="ARBA00023136"/>
    </source>
</evidence>
<comment type="subcellular location">
    <subcellularLocation>
        <location evidence="1">Cell membrane</location>
        <topology evidence="1">Single-pass membrane protein</topology>
    </subcellularLocation>
</comment>
<dbReference type="Pfam" id="PF00691">
    <property type="entry name" value="OmpA"/>
    <property type="match status" value="1"/>
</dbReference>
<dbReference type="Proteomes" id="UP000738431">
    <property type="component" value="Chromosome"/>
</dbReference>
<reference evidence="11 12" key="1">
    <citation type="submission" date="2021-08" db="EMBL/GenBank/DDBJ databases">
        <authorList>
            <person name="Zhang D."/>
            <person name="Zhang A."/>
            <person name="Wang L."/>
        </authorList>
    </citation>
    <scope>NUCLEOTIDE SEQUENCE [LARGE SCALE GENOMIC DNA]</scope>
    <source>
        <strain evidence="11 12">WL0086</strain>
    </source>
</reference>
<evidence type="ECO:0000256" key="4">
    <source>
        <dbReference type="ARBA" id="ARBA00022692"/>
    </source>
</evidence>
<sequence length="268" mass="29823">MAKRKKKKGDAHHGGAWKVAYADFVTAMMALFMVLWISAQDEKILLATSRYFQSPFNSPMDATTGILPFDTNQPTRSKSSDDGGEGGAGPNESTSDARKIDLQFLNSVAKDFYRLLHLDENFANRPIDIQVTSDGLRITLFDRGGQPLFKENSAEFTEWGTFVIQGLAWVIDRHEFNVVIEGHTRAGLELPTEDYTPWELSSDRANAARRALVHYAVEGELIERVSGFADTRALPGYAPEDESNQRVSFSLSVGTKVRRGEPPVSYSQ</sequence>
<accession>A0ABZ1C7A1</accession>
<evidence type="ECO:0000256" key="3">
    <source>
        <dbReference type="ARBA" id="ARBA00022475"/>
    </source>
</evidence>
<name>A0ABZ1C7A1_9BACT</name>
<evidence type="ECO:0000256" key="7">
    <source>
        <dbReference type="SAM" id="MobiDB-lite"/>
    </source>
</evidence>
<comment type="similarity">
    <text evidence="2">Belongs to the MotB family.</text>
</comment>
<evidence type="ECO:0000313" key="11">
    <source>
        <dbReference type="EMBL" id="WRQ87599.1"/>
    </source>
</evidence>
<feature type="transmembrane region" description="Helical" evidence="8">
    <location>
        <begin position="20"/>
        <end position="39"/>
    </location>
</feature>
<dbReference type="Gene3D" id="3.30.1330.60">
    <property type="entry name" value="OmpA-like domain"/>
    <property type="match status" value="1"/>
</dbReference>
<keyword evidence="11" id="KW-0969">Cilium</keyword>
<keyword evidence="6 8" id="KW-0472">Membrane</keyword>